<evidence type="ECO:0000256" key="5">
    <source>
        <dbReference type="ARBA" id="ARBA00022989"/>
    </source>
</evidence>
<feature type="transmembrane region" description="Helical" evidence="8">
    <location>
        <begin position="108"/>
        <end position="129"/>
    </location>
</feature>
<feature type="transmembrane region" description="Helical" evidence="8">
    <location>
        <begin position="82"/>
        <end position="102"/>
    </location>
</feature>
<evidence type="ECO:0000256" key="3">
    <source>
        <dbReference type="ARBA" id="ARBA00022475"/>
    </source>
</evidence>
<dbReference type="PANTHER" id="PTHR42718">
    <property type="entry name" value="MAJOR FACILITATOR SUPERFAMILY MULTIDRUG TRANSPORTER MFSC"/>
    <property type="match status" value="1"/>
</dbReference>
<feature type="transmembrane region" description="Helical" evidence="8">
    <location>
        <begin position="141"/>
        <end position="161"/>
    </location>
</feature>
<dbReference type="Gene3D" id="1.20.1250.20">
    <property type="entry name" value="MFS general substrate transporter like domains"/>
    <property type="match status" value="1"/>
</dbReference>
<dbReference type="PANTHER" id="PTHR42718:SF47">
    <property type="entry name" value="METHYL VIOLOGEN RESISTANCE PROTEIN SMVA"/>
    <property type="match status" value="1"/>
</dbReference>
<keyword evidence="11" id="KW-1185">Reference proteome</keyword>
<evidence type="ECO:0000259" key="9">
    <source>
        <dbReference type="PROSITE" id="PS50850"/>
    </source>
</evidence>
<name>A0A841BLS6_9ACTN</name>
<dbReference type="Pfam" id="PF07690">
    <property type="entry name" value="MFS_1"/>
    <property type="match status" value="1"/>
</dbReference>
<dbReference type="Proteomes" id="UP000587527">
    <property type="component" value="Unassembled WGS sequence"/>
</dbReference>
<evidence type="ECO:0000256" key="4">
    <source>
        <dbReference type="ARBA" id="ARBA00022692"/>
    </source>
</evidence>
<feature type="transmembrane region" description="Helical" evidence="8">
    <location>
        <begin position="15"/>
        <end position="39"/>
    </location>
</feature>
<feature type="transmembrane region" description="Helical" evidence="8">
    <location>
        <begin position="334"/>
        <end position="354"/>
    </location>
</feature>
<dbReference type="AlphaFoldDB" id="A0A841BLS6"/>
<evidence type="ECO:0000256" key="6">
    <source>
        <dbReference type="ARBA" id="ARBA00023136"/>
    </source>
</evidence>
<feature type="domain" description="Major facilitator superfamily (MFS) profile" evidence="9">
    <location>
        <begin position="17"/>
        <end position="497"/>
    </location>
</feature>
<keyword evidence="4 8" id="KW-0812">Transmembrane</keyword>
<dbReference type="EMBL" id="JACHMN010000002">
    <property type="protein sequence ID" value="MBB5870037.1"/>
    <property type="molecule type" value="Genomic_DNA"/>
</dbReference>
<evidence type="ECO:0000313" key="10">
    <source>
        <dbReference type="EMBL" id="MBB5870037.1"/>
    </source>
</evidence>
<gene>
    <name evidence="10" type="ORF">F4553_003416</name>
</gene>
<dbReference type="CDD" id="cd17321">
    <property type="entry name" value="MFS_MMR_MDR_like"/>
    <property type="match status" value="1"/>
</dbReference>
<keyword evidence="3" id="KW-1003">Cell membrane</keyword>
<accession>A0A841BLS6</accession>
<keyword evidence="2" id="KW-0813">Transport</keyword>
<dbReference type="InterPro" id="IPR001958">
    <property type="entry name" value="Tet-R_TetA/multi-R_MdtG-like"/>
</dbReference>
<proteinExistence type="predicted"/>
<dbReference type="InterPro" id="IPR011701">
    <property type="entry name" value="MFS"/>
</dbReference>
<keyword evidence="5 8" id="KW-1133">Transmembrane helix</keyword>
<comment type="subcellular location">
    <subcellularLocation>
        <location evidence="1">Cell membrane</location>
        <topology evidence="1">Multi-pass membrane protein</topology>
    </subcellularLocation>
</comment>
<keyword evidence="6 8" id="KW-0472">Membrane</keyword>
<evidence type="ECO:0000256" key="7">
    <source>
        <dbReference type="SAM" id="MobiDB-lite"/>
    </source>
</evidence>
<dbReference type="SUPFAM" id="SSF103473">
    <property type="entry name" value="MFS general substrate transporter"/>
    <property type="match status" value="1"/>
</dbReference>
<dbReference type="InterPro" id="IPR020846">
    <property type="entry name" value="MFS_dom"/>
</dbReference>
<dbReference type="InterPro" id="IPR036259">
    <property type="entry name" value="MFS_trans_sf"/>
</dbReference>
<evidence type="ECO:0000313" key="11">
    <source>
        <dbReference type="Proteomes" id="UP000587527"/>
    </source>
</evidence>
<dbReference type="GO" id="GO:0022857">
    <property type="term" value="F:transmembrane transporter activity"/>
    <property type="evidence" value="ECO:0007669"/>
    <property type="project" value="InterPro"/>
</dbReference>
<feature type="transmembrane region" description="Helical" evidence="8">
    <location>
        <begin position="167"/>
        <end position="188"/>
    </location>
</feature>
<reference evidence="10 11" key="1">
    <citation type="submission" date="2020-08" db="EMBL/GenBank/DDBJ databases">
        <title>Sequencing the genomes of 1000 actinobacteria strains.</title>
        <authorList>
            <person name="Klenk H.-P."/>
        </authorList>
    </citation>
    <scope>NUCLEOTIDE SEQUENCE [LARGE SCALE GENOMIC DNA]</scope>
    <source>
        <strain evidence="10 11">DSM 45362</strain>
    </source>
</reference>
<feature type="transmembrane region" description="Helical" evidence="8">
    <location>
        <begin position="270"/>
        <end position="295"/>
    </location>
</feature>
<feature type="transmembrane region" description="Helical" evidence="8">
    <location>
        <begin position="228"/>
        <end position="249"/>
    </location>
</feature>
<feature type="transmembrane region" description="Helical" evidence="8">
    <location>
        <begin position="200"/>
        <end position="222"/>
    </location>
</feature>
<dbReference type="RefSeq" id="WP_184837122.1">
    <property type="nucleotide sequence ID" value="NZ_JACHMN010000002.1"/>
</dbReference>
<evidence type="ECO:0000256" key="8">
    <source>
        <dbReference type="SAM" id="Phobius"/>
    </source>
</evidence>
<comment type="caution">
    <text evidence="10">The sequence shown here is derived from an EMBL/GenBank/DDBJ whole genome shotgun (WGS) entry which is preliminary data.</text>
</comment>
<feature type="transmembrane region" description="Helical" evidence="8">
    <location>
        <begin position="471"/>
        <end position="492"/>
    </location>
</feature>
<dbReference type="GO" id="GO:0005886">
    <property type="term" value="C:plasma membrane"/>
    <property type="evidence" value="ECO:0007669"/>
    <property type="project" value="UniProtKB-SubCell"/>
</dbReference>
<feature type="transmembrane region" description="Helical" evidence="8">
    <location>
        <begin position="360"/>
        <end position="386"/>
    </location>
</feature>
<dbReference type="PROSITE" id="PS50850">
    <property type="entry name" value="MFS"/>
    <property type="match status" value="1"/>
</dbReference>
<evidence type="ECO:0000256" key="2">
    <source>
        <dbReference type="ARBA" id="ARBA00022448"/>
    </source>
</evidence>
<feature type="transmembrane region" description="Helical" evidence="8">
    <location>
        <begin position="59"/>
        <end position="75"/>
    </location>
</feature>
<feature type="transmembrane region" description="Helical" evidence="8">
    <location>
        <begin position="407"/>
        <end position="427"/>
    </location>
</feature>
<dbReference type="PRINTS" id="PR01035">
    <property type="entry name" value="TCRTETA"/>
</dbReference>
<feature type="transmembrane region" description="Helical" evidence="8">
    <location>
        <begin position="307"/>
        <end position="327"/>
    </location>
</feature>
<sequence>MTMVDAPPKAGRREWIALAILCLPTLLTTVDISILFLALPHISADLGTGPTAQLWVTDIYGFMIAGFLITMGTLGDRIGHRTVLLSGAAGFIVASLLAAYSTSTPMLFVARALLGIAAATVMPSVLALISRMFKDPKQMGAAFGIWGSSIMLGVILGPVFGGLLLNSFWWGSMFLMGIPIMALLLITGPKLLPSSRNPQAAKLDVLSLVLSLTAILPFIYGLKEIARSGWAITPLIGIAVGIASTVLFLSRQRSLANPMLDLKLFGNPAVSAVVIFGLLVGFILGGQGLVIALYLQMVEGLSPLQVGLWLLVPAIGMIVGGNAGPAIARNVRPAYVMAGGVTISAIGCLLLTQVDPASSIALVLIGMGITFLGNTPGGTLGNFLMMSSVPPEKAGTAGSLSSTGGELGIALGVAITGSIATAVYQGAVTVPAGVPAEAGDSIAEATVAASKVDPALAGQLLDSAKDAFTSALHTVGVVNAVLFLALAGLVLAKLRFAPPMGGGAPGMPPAETPMDDAIEPEKVAAS</sequence>
<feature type="region of interest" description="Disordered" evidence="7">
    <location>
        <begin position="505"/>
        <end position="526"/>
    </location>
</feature>
<dbReference type="Gene3D" id="1.20.1720.10">
    <property type="entry name" value="Multidrug resistance protein D"/>
    <property type="match status" value="1"/>
</dbReference>
<organism evidence="10 11">
    <name type="scientific">Allocatelliglobosispora scoriae</name>
    <dbReference type="NCBI Taxonomy" id="643052"/>
    <lineage>
        <taxon>Bacteria</taxon>
        <taxon>Bacillati</taxon>
        <taxon>Actinomycetota</taxon>
        <taxon>Actinomycetes</taxon>
        <taxon>Micromonosporales</taxon>
        <taxon>Micromonosporaceae</taxon>
        <taxon>Allocatelliglobosispora</taxon>
    </lineage>
</organism>
<evidence type="ECO:0000256" key="1">
    <source>
        <dbReference type="ARBA" id="ARBA00004651"/>
    </source>
</evidence>
<protein>
    <submittedName>
        <fullName evidence="10">DHA2 family multidrug resistance protein-like MFS transporter</fullName>
    </submittedName>
</protein>